<reference evidence="2 3" key="1">
    <citation type="journal article" date="2007" name="Nature">
        <title>Evolution of genes and genomes on the Drosophila phylogeny.</title>
        <authorList>
            <consortium name="Drosophila 12 Genomes Consortium"/>
            <person name="Clark A.G."/>
            <person name="Eisen M.B."/>
            <person name="Smith D.R."/>
            <person name="Bergman C.M."/>
            <person name="Oliver B."/>
            <person name="Markow T.A."/>
            <person name="Kaufman T.C."/>
            <person name="Kellis M."/>
            <person name="Gelbart W."/>
            <person name="Iyer V.N."/>
            <person name="Pollard D.A."/>
            <person name="Sackton T.B."/>
            <person name="Larracuente A.M."/>
            <person name="Singh N.D."/>
            <person name="Abad J.P."/>
            <person name="Abt D.N."/>
            <person name="Adryan B."/>
            <person name="Aguade M."/>
            <person name="Akashi H."/>
            <person name="Anderson W.W."/>
            <person name="Aquadro C.F."/>
            <person name="Ardell D.H."/>
            <person name="Arguello R."/>
            <person name="Artieri C.G."/>
            <person name="Barbash D.A."/>
            <person name="Barker D."/>
            <person name="Barsanti P."/>
            <person name="Batterham P."/>
            <person name="Batzoglou S."/>
            <person name="Begun D."/>
            <person name="Bhutkar A."/>
            <person name="Blanco E."/>
            <person name="Bosak S.A."/>
            <person name="Bradley R.K."/>
            <person name="Brand A.D."/>
            <person name="Brent M.R."/>
            <person name="Brooks A.N."/>
            <person name="Brown R.H."/>
            <person name="Butlin R.K."/>
            <person name="Caggese C."/>
            <person name="Calvi B.R."/>
            <person name="Bernardo de Carvalho A."/>
            <person name="Caspi A."/>
            <person name="Castrezana S."/>
            <person name="Celniker S.E."/>
            <person name="Chang J.L."/>
            <person name="Chapple C."/>
            <person name="Chatterji S."/>
            <person name="Chinwalla A."/>
            <person name="Civetta A."/>
            <person name="Clifton S.W."/>
            <person name="Comeron J.M."/>
            <person name="Costello J.C."/>
            <person name="Coyne J.A."/>
            <person name="Daub J."/>
            <person name="David R.G."/>
            <person name="Delcher A.L."/>
            <person name="Delehaunty K."/>
            <person name="Do C.B."/>
            <person name="Ebling H."/>
            <person name="Edwards K."/>
            <person name="Eickbush T."/>
            <person name="Evans J.D."/>
            <person name="Filipski A."/>
            <person name="Findeiss S."/>
            <person name="Freyhult E."/>
            <person name="Fulton L."/>
            <person name="Fulton R."/>
            <person name="Garcia A.C."/>
            <person name="Gardiner A."/>
            <person name="Garfield D.A."/>
            <person name="Garvin B.E."/>
            <person name="Gibson G."/>
            <person name="Gilbert D."/>
            <person name="Gnerre S."/>
            <person name="Godfrey J."/>
            <person name="Good R."/>
            <person name="Gotea V."/>
            <person name="Gravely B."/>
            <person name="Greenberg A.J."/>
            <person name="Griffiths-Jones S."/>
            <person name="Gross S."/>
            <person name="Guigo R."/>
            <person name="Gustafson E.A."/>
            <person name="Haerty W."/>
            <person name="Hahn M.W."/>
            <person name="Halligan D.L."/>
            <person name="Halpern A.L."/>
            <person name="Halter G.M."/>
            <person name="Han M.V."/>
            <person name="Heger A."/>
            <person name="Hillier L."/>
            <person name="Hinrichs A.S."/>
            <person name="Holmes I."/>
            <person name="Hoskins R.A."/>
            <person name="Hubisz M.J."/>
            <person name="Hultmark D."/>
            <person name="Huntley M.A."/>
            <person name="Jaffe D.B."/>
            <person name="Jagadeeshan S."/>
            <person name="Jeck W.R."/>
            <person name="Johnson J."/>
            <person name="Jones C.D."/>
            <person name="Jordan W.C."/>
            <person name="Karpen G.H."/>
            <person name="Kataoka E."/>
            <person name="Keightley P.D."/>
            <person name="Kheradpour P."/>
            <person name="Kirkness E.F."/>
            <person name="Koerich L.B."/>
            <person name="Kristiansen K."/>
            <person name="Kudrna D."/>
            <person name="Kulathinal R.J."/>
            <person name="Kumar S."/>
            <person name="Kwok R."/>
            <person name="Lander E."/>
            <person name="Langley C.H."/>
            <person name="Lapoint R."/>
            <person name="Lazzaro B.P."/>
            <person name="Lee S.J."/>
            <person name="Levesque L."/>
            <person name="Li R."/>
            <person name="Lin C.F."/>
            <person name="Lin M.F."/>
            <person name="Lindblad-Toh K."/>
            <person name="Llopart A."/>
            <person name="Long M."/>
            <person name="Low L."/>
            <person name="Lozovsky E."/>
            <person name="Lu J."/>
            <person name="Luo M."/>
            <person name="Machado C.A."/>
            <person name="Makalowski W."/>
            <person name="Marzo M."/>
            <person name="Matsuda M."/>
            <person name="Matzkin L."/>
            <person name="McAllister B."/>
            <person name="McBride C.S."/>
            <person name="McKernan B."/>
            <person name="McKernan K."/>
            <person name="Mendez-Lago M."/>
            <person name="Minx P."/>
            <person name="Mollenhauer M.U."/>
            <person name="Montooth K."/>
            <person name="Mount S.M."/>
            <person name="Mu X."/>
            <person name="Myers E."/>
            <person name="Negre B."/>
            <person name="Newfeld S."/>
            <person name="Nielsen R."/>
            <person name="Noor M.A."/>
            <person name="O'Grady P."/>
            <person name="Pachter L."/>
            <person name="Papaceit M."/>
            <person name="Parisi M.J."/>
            <person name="Parisi M."/>
            <person name="Parts L."/>
            <person name="Pedersen J.S."/>
            <person name="Pesole G."/>
            <person name="Phillippy A.M."/>
            <person name="Ponting C.P."/>
            <person name="Pop M."/>
            <person name="Porcelli D."/>
            <person name="Powell J.R."/>
            <person name="Prohaska S."/>
            <person name="Pruitt K."/>
            <person name="Puig M."/>
            <person name="Quesneville H."/>
            <person name="Ram K.R."/>
            <person name="Rand D."/>
            <person name="Rasmussen M.D."/>
            <person name="Reed L.K."/>
            <person name="Reenan R."/>
            <person name="Reily A."/>
            <person name="Remington K.A."/>
            <person name="Rieger T.T."/>
            <person name="Ritchie M.G."/>
            <person name="Robin C."/>
            <person name="Rogers Y.H."/>
            <person name="Rohde C."/>
            <person name="Rozas J."/>
            <person name="Rubenfield M.J."/>
            <person name="Ruiz A."/>
            <person name="Russo S."/>
            <person name="Salzberg S.L."/>
            <person name="Sanchez-Gracia A."/>
            <person name="Saranga D.J."/>
            <person name="Sato H."/>
            <person name="Schaeffer S.W."/>
            <person name="Schatz M.C."/>
            <person name="Schlenke T."/>
            <person name="Schwartz R."/>
            <person name="Segarra C."/>
            <person name="Singh R.S."/>
            <person name="Sirot L."/>
            <person name="Sirota M."/>
            <person name="Sisneros N.B."/>
            <person name="Smith C.D."/>
            <person name="Smith T.F."/>
            <person name="Spieth J."/>
            <person name="Stage D.E."/>
            <person name="Stark A."/>
            <person name="Stephan W."/>
            <person name="Strausberg R.L."/>
            <person name="Strempel S."/>
            <person name="Sturgill D."/>
            <person name="Sutton G."/>
            <person name="Sutton G.G."/>
            <person name="Tao W."/>
            <person name="Teichmann S."/>
            <person name="Tobari Y.N."/>
            <person name="Tomimura Y."/>
            <person name="Tsolas J.M."/>
            <person name="Valente V.L."/>
            <person name="Venter E."/>
            <person name="Venter J.C."/>
            <person name="Vicario S."/>
            <person name="Vieira F.G."/>
            <person name="Vilella A.J."/>
            <person name="Villasante A."/>
            <person name="Walenz B."/>
            <person name="Wang J."/>
            <person name="Wasserman M."/>
            <person name="Watts T."/>
            <person name="Wilson D."/>
            <person name="Wilson R.K."/>
            <person name="Wing R.A."/>
            <person name="Wolfner M.F."/>
            <person name="Wong A."/>
            <person name="Wong G.K."/>
            <person name="Wu C.I."/>
            <person name="Wu G."/>
            <person name="Yamamoto D."/>
            <person name="Yang H.P."/>
            <person name="Yang S.P."/>
            <person name="Yorke J.A."/>
            <person name="Yoshida K."/>
            <person name="Zdobnov E."/>
            <person name="Zhang P."/>
            <person name="Zhang Y."/>
            <person name="Zimin A.V."/>
            <person name="Baldwin J."/>
            <person name="Abdouelleil A."/>
            <person name="Abdulkadir J."/>
            <person name="Abebe A."/>
            <person name="Abera B."/>
            <person name="Abreu J."/>
            <person name="Acer S.C."/>
            <person name="Aftuck L."/>
            <person name="Alexander A."/>
            <person name="An P."/>
            <person name="Anderson E."/>
            <person name="Anderson S."/>
            <person name="Arachi H."/>
            <person name="Azer M."/>
            <person name="Bachantsang P."/>
            <person name="Barry A."/>
            <person name="Bayul T."/>
            <person name="Berlin A."/>
            <person name="Bessette D."/>
            <person name="Bloom T."/>
            <person name="Blye J."/>
            <person name="Boguslavskiy L."/>
            <person name="Bonnet C."/>
            <person name="Boukhgalter B."/>
            <person name="Bourzgui I."/>
            <person name="Brown A."/>
            <person name="Cahill P."/>
            <person name="Channer S."/>
            <person name="Cheshatsang Y."/>
            <person name="Chuda L."/>
            <person name="Citroen M."/>
            <person name="Collymore A."/>
            <person name="Cooke P."/>
            <person name="Costello M."/>
            <person name="D'Aco K."/>
            <person name="Daza R."/>
            <person name="De Haan G."/>
            <person name="DeGray S."/>
            <person name="DeMaso C."/>
            <person name="Dhargay N."/>
            <person name="Dooley K."/>
            <person name="Dooley E."/>
            <person name="Doricent M."/>
            <person name="Dorje P."/>
            <person name="Dorjee K."/>
            <person name="Dupes A."/>
            <person name="Elong R."/>
            <person name="Falk J."/>
            <person name="Farina A."/>
            <person name="Faro S."/>
            <person name="Ferguson D."/>
            <person name="Fisher S."/>
            <person name="Foley C.D."/>
            <person name="Franke A."/>
            <person name="Friedrich D."/>
            <person name="Gadbois L."/>
            <person name="Gearin G."/>
            <person name="Gearin C.R."/>
            <person name="Giannoukos G."/>
            <person name="Goode T."/>
            <person name="Graham J."/>
            <person name="Grandbois E."/>
            <person name="Grewal S."/>
            <person name="Gyaltsen K."/>
            <person name="Hafez N."/>
            <person name="Hagos B."/>
            <person name="Hall J."/>
            <person name="Henson C."/>
            <person name="Hollinger A."/>
            <person name="Honan T."/>
            <person name="Huard M.D."/>
            <person name="Hughes L."/>
            <person name="Hurhula B."/>
            <person name="Husby M.E."/>
            <person name="Kamat A."/>
            <person name="Kanga B."/>
            <person name="Kashin S."/>
            <person name="Khazanovich D."/>
            <person name="Kisner P."/>
            <person name="Lance K."/>
            <person name="Lara M."/>
            <person name="Lee W."/>
            <person name="Lennon N."/>
            <person name="Letendre F."/>
            <person name="LeVine R."/>
            <person name="Lipovsky A."/>
            <person name="Liu X."/>
            <person name="Liu J."/>
            <person name="Liu S."/>
            <person name="Lokyitsang T."/>
            <person name="Lokyitsang Y."/>
            <person name="Lubonja R."/>
            <person name="Lui A."/>
            <person name="MacDonald P."/>
            <person name="Magnisalis V."/>
            <person name="Maru K."/>
            <person name="Matthews C."/>
            <person name="McCusker W."/>
            <person name="McDonough S."/>
            <person name="Mehta T."/>
            <person name="Meldrim J."/>
            <person name="Meneus L."/>
            <person name="Mihai O."/>
            <person name="Mihalev A."/>
            <person name="Mihova T."/>
            <person name="Mittelman R."/>
            <person name="Mlenga V."/>
            <person name="Montmayeur A."/>
            <person name="Mulrain L."/>
            <person name="Navidi A."/>
            <person name="Naylor J."/>
            <person name="Negash T."/>
            <person name="Nguyen T."/>
            <person name="Nguyen N."/>
            <person name="Nicol R."/>
            <person name="Norbu C."/>
            <person name="Norbu N."/>
            <person name="Novod N."/>
            <person name="O'Neill B."/>
            <person name="Osman S."/>
            <person name="Markiewicz E."/>
            <person name="Oyono O.L."/>
            <person name="Patti C."/>
            <person name="Phunkhang P."/>
            <person name="Pierre F."/>
            <person name="Priest M."/>
            <person name="Raghuraman S."/>
            <person name="Rege F."/>
            <person name="Reyes R."/>
            <person name="Rise C."/>
            <person name="Rogov P."/>
            <person name="Ross K."/>
            <person name="Ryan E."/>
            <person name="Settipalli S."/>
            <person name="Shea T."/>
            <person name="Sherpa N."/>
            <person name="Shi L."/>
            <person name="Shih D."/>
            <person name="Sparrow T."/>
            <person name="Spaulding J."/>
            <person name="Stalker J."/>
            <person name="Stange-Thomann N."/>
            <person name="Stavropoulos S."/>
            <person name="Stone C."/>
            <person name="Strader C."/>
            <person name="Tesfaye S."/>
            <person name="Thomson T."/>
            <person name="Thoulutsang Y."/>
            <person name="Thoulutsang D."/>
            <person name="Topham K."/>
            <person name="Topping I."/>
            <person name="Tsamla T."/>
            <person name="Vassiliev H."/>
            <person name="Vo A."/>
            <person name="Wangchuk T."/>
            <person name="Wangdi T."/>
            <person name="Weiand M."/>
            <person name="Wilkinson J."/>
            <person name="Wilson A."/>
            <person name="Yadav S."/>
            <person name="Young G."/>
            <person name="Yu Q."/>
            <person name="Zembek L."/>
            <person name="Zhong D."/>
            <person name="Zimmer A."/>
            <person name="Zwirko Z."/>
            <person name="Jaffe D.B."/>
            <person name="Alvarez P."/>
            <person name="Brockman W."/>
            <person name="Butler J."/>
            <person name="Chin C."/>
            <person name="Gnerre S."/>
            <person name="Grabherr M."/>
            <person name="Kleber M."/>
            <person name="Mauceli E."/>
            <person name="MacCallum I."/>
        </authorList>
    </citation>
    <scope>NUCLEOTIDE SEQUENCE [LARGE SCALE GENOMIC DNA]</scope>
    <source>
        <strain evidence="3">Tucson 14024-0371.13</strain>
    </source>
</reference>
<evidence type="ECO:0000313" key="2">
    <source>
        <dbReference type="EMBL" id="KPU78602.1"/>
    </source>
</evidence>
<dbReference type="OrthoDB" id="10684626at2759"/>
<dbReference type="Proteomes" id="UP000007801">
    <property type="component" value="Unassembled WGS sequence"/>
</dbReference>
<evidence type="ECO:0000256" key="1">
    <source>
        <dbReference type="SAM" id="MobiDB-lite"/>
    </source>
</evidence>
<feature type="region of interest" description="Disordered" evidence="1">
    <location>
        <begin position="32"/>
        <end position="98"/>
    </location>
</feature>
<dbReference type="InParanoid" id="A0A0P8XV38"/>
<evidence type="ECO:0000313" key="3">
    <source>
        <dbReference type="Proteomes" id="UP000007801"/>
    </source>
</evidence>
<dbReference type="EMBL" id="CH902618">
    <property type="protein sequence ID" value="KPU78602.1"/>
    <property type="molecule type" value="Genomic_DNA"/>
</dbReference>
<keyword evidence="3" id="KW-1185">Reference proteome</keyword>
<feature type="compositionally biased region" description="Basic and acidic residues" evidence="1">
    <location>
        <begin position="51"/>
        <end position="67"/>
    </location>
</feature>
<sequence>MMFSQNTIGNFYFISSNEEMLKTIREEIIKNGSSKNVPRPPDSADASAPEVAKKRQEVAKKRPEVSPERIAVTPRRSPSPLGELSNVMSPLPNLPSPPRAVEDNLINLSATPPRKRRRFHPTIFWKPESHKDGSGREWTTLKYQCEICFKICQKPKAYENHIMLCKNDCKTVACKWWPYVQKSSNLGNHWKRCIGGKKLYIPIGEQLKQRKMWSEMKDTSGSKSQVESVACIHFNLFLLSTDEDF</sequence>
<dbReference type="AlphaFoldDB" id="A0A0P8XV38"/>
<name>A0A0P8XV38_DROAN</name>
<accession>A0A0P8XV38</accession>
<gene>
    <name evidence="2" type="primary">Dana\GF26627</name>
    <name evidence="2" type="ORF">GF26627</name>
</gene>
<organism evidence="2 3">
    <name type="scientific">Drosophila ananassae</name>
    <name type="common">Fruit fly</name>
    <dbReference type="NCBI Taxonomy" id="7217"/>
    <lineage>
        <taxon>Eukaryota</taxon>
        <taxon>Metazoa</taxon>
        <taxon>Ecdysozoa</taxon>
        <taxon>Arthropoda</taxon>
        <taxon>Hexapoda</taxon>
        <taxon>Insecta</taxon>
        <taxon>Pterygota</taxon>
        <taxon>Neoptera</taxon>
        <taxon>Endopterygota</taxon>
        <taxon>Diptera</taxon>
        <taxon>Brachycera</taxon>
        <taxon>Muscomorpha</taxon>
        <taxon>Ephydroidea</taxon>
        <taxon>Drosophilidae</taxon>
        <taxon>Drosophila</taxon>
        <taxon>Sophophora</taxon>
    </lineage>
</organism>
<proteinExistence type="predicted"/>
<protein>
    <submittedName>
        <fullName evidence="2">Uncharacterized protein, isoform B</fullName>
    </submittedName>
</protein>